<sequence length="55" mass="6194">MIPSHLCLCARCVDAPICPLLPRKRIARHKNRLRLSGDNPELRVSTLLGFAESRV</sequence>
<dbReference type="EMBL" id="KN818298">
    <property type="protein sequence ID" value="KIL60478.1"/>
    <property type="molecule type" value="Genomic_DNA"/>
</dbReference>
<dbReference type="InParanoid" id="A0A0C2WVW9"/>
<proteinExistence type="predicted"/>
<evidence type="ECO:0000313" key="2">
    <source>
        <dbReference type="Proteomes" id="UP000054549"/>
    </source>
</evidence>
<dbReference type="HOGENOM" id="CLU_3031907_0_0_1"/>
<name>A0A0C2WVW9_AMAMK</name>
<evidence type="ECO:0000313" key="1">
    <source>
        <dbReference type="EMBL" id="KIL60478.1"/>
    </source>
</evidence>
<accession>A0A0C2WVW9</accession>
<reference evidence="1 2" key="1">
    <citation type="submission" date="2014-04" db="EMBL/GenBank/DDBJ databases">
        <title>Evolutionary Origins and Diversification of the Mycorrhizal Mutualists.</title>
        <authorList>
            <consortium name="DOE Joint Genome Institute"/>
            <consortium name="Mycorrhizal Genomics Consortium"/>
            <person name="Kohler A."/>
            <person name="Kuo A."/>
            <person name="Nagy L.G."/>
            <person name="Floudas D."/>
            <person name="Copeland A."/>
            <person name="Barry K.W."/>
            <person name="Cichocki N."/>
            <person name="Veneault-Fourrey C."/>
            <person name="LaButti K."/>
            <person name="Lindquist E.A."/>
            <person name="Lipzen A."/>
            <person name="Lundell T."/>
            <person name="Morin E."/>
            <person name="Murat C."/>
            <person name="Riley R."/>
            <person name="Ohm R."/>
            <person name="Sun H."/>
            <person name="Tunlid A."/>
            <person name="Henrissat B."/>
            <person name="Grigoriev I.V."/>
            <person name="Hibbett D.S."/>
            <person name="Martin F."/>
        </authorList>
    </citation>
    <scope>NUCLEOTIDE SEQUENCE [LARGE SCALE GENOMIC DNA]</scope>
    <source>
        <strain evidence="1 2">Koide BX008</strain>
    </source>
</reference>
<dbReference type="Proteomes" id="UP000054549">
    <property type="component" value="Unassembled WGS sequence"/>
</dbReference>
<organism evidence="1 2">
    <name type="scientific">Amanita muscaria (strain Koide BX008)</name>
    <dbReference type="NCBI Taxonomy" id="946122"/>
    <lineage>
        <taxon>Eukaryota</taxon>
        <taxon>Fungi</taxon>
        <taxon>Dikarya</taxon>
        <taxon>Basidiomycota</taxon>
        <taxon>Agaricomycotina</taxon>
        <taxon>Agaricomycetes</taxon>
        <taxon>Agaricomycetidae</taxon>
        <taxon>Agaricales</taxon>
        <taxon>Pluteineae</taxon>
        <taxon>Amanitaceae</taxon>
        <taxon>Amanita</taxon>
    </lineage>
</organism>
<keyword evidence="2" id="KW-1185">Reference proteome</keyword>
<dbReference type="AlphaFoldDB" id="A0A0C2WVW9"/>
<gene>
    <name evidence="1" type="ORF">M378DRAFT_917997</name>
</gene>
<protein>
    <submittedName>
        <fullName evidence="1">Uncharacterized protein</fullName>
    </submittedName>
</protein>